<keyword evidence="2" id="KW-1133">Transmembrane helix</keyword>
<feature type="compositionally biased region" description="Polar residues" evidence="1">
    <location>
        <begin position="25"/>
        <end position="48"/>
    </location>
</feature>
<keyword evidence="2" id="KW-0812">Transmembrane</keyword>
<keyword evidence="2" id="KW-0472">Membrane</keyword>
<evidence type="ECO:0000256" key="1">
    <source>
        <dbReference type="SAM" id="MobiDB-lite"/>
    </source>
</evidence>
<feature type="region of interest" description="Disordered" evidence="1">
    <location>
        <begin position="1"/>
        <end position="48"/>
    </location>
</feature>
<reference evidence="3 4" key="1">
    <citation type="submission" date="2024-06" db="EMBL/GenBank/DDBJ databases">
        <title>The Natural Products Discovery Center: Release of the First 8490 Sequenced Strains for Exploring Actinobacteria Biosynthetic Diversity.</title>
        <authorList>
            <person name="Kalkreuter E."/>
            <person name="Kautsar S.A."/>
            <person name="Yang D."/>
            <person name="Bader C.D."/>
            <person name="Teijaro C.N."/>
            <person name="Fluegel L."/>
            <person name="Davis C.M."/>
            <person name="Simpson J.R."/>
            <person name="Lauterbach L."/>
            <person name="Steele A.D."/>
            <person name="Gui C."/>
            <person name="Meng S."/>
            <person name="Li G."/>
            <person name="Viehrig K."/>
            <person name="Ye F."/>
            <person name="Su P."/>
            <person name="Kiefer A.F."/>
            <person name="Nichols A."/>
            <person name="Cepeda A.J."/>
            <person name="Yan W."/>
            <person name="Fan B."/>
            <person name="Jiang Y."/>
            <person name="Adhikari A."/>
            <person name="Zheng C.-J."/>
            <person name="Schuster L."/>
            <person name="Cowan T.M."/>
            <person name="Smanski M.J."/>
            <person name="Chevrette M.G."/>
            <person name="De Carvalho L.P.S."/>
            <person name="Shen B."/>
        </authorList>
    </citation>
    <scope>NUCLEOTIDE SEQUENCE [LARGE SCALE GENOMIC DNA]</scope>
    <source>
        <strain evidence="3 4">NPDC019583</strain>
    </source>
</reference>
<name>A0ABV2Y6Y4_9ACTN</name>
<dbReference type="RefSeq" id="WP_359794092.1">
    <property type="nucleotide sequence ID" value="NZ_JBEYBN010000090.1"/>
</dbReference>
<proteinExistence type="predicted"/>
<evidence type="ECO:0000256" key="2">
    <source>
        <dbReference type="SAM" id="Phobius"/>
    </source>
</evidence>
<dbReference type="EMBL" id="JBEYBN010000090">
    <property type="protein sequence ID" value="MEU2272021.1"/>
    <property type="molecule type" value="Genomic_DNA"/>
</dbReference>
<gene>
    <name evidence="3" type="ORF">ABZ568_37440</name>
</gene>
<dbReference type="Proteomes" id="UP001550603">
    <property type="component" value="Unassembled WGS sequence"/>
</dbReference>
<organism evidence="3 4">
    <name type="scientific">Streptomyces olindensis</name>
    <dbReference type="NCBI Taxonomy" id="358823"/>
    <lineage>
        <taxon>Bacteria</taxon>
        <taxon>Bacillati</taxon>
        <taxon>Actinomycetota</taxon>
        <taxon>Actinomycetes</taxon>
        <taxon>Kitasatosporales</taxon>
        <taxon>Streptomycetaceae</taxon>
        <taxon>Streptomyces</taxon>
    </lineage>
</organism>
<evidence type="ECO:0000313" key="4">
    <source>
        <dbReference type="Proteomes" id="UP001550603"/>
    </source>
</evidence>
<accession>A0ABV2Y6Y4</accession>
<sequence length="219" mass="23817">MISQGDNSPDRGSGAQSNDEEVSGASATGQAGNDSDTGTSDTIASSRRSNAERRPVLFGFFGALLGALVGGLLSYLGSYQQAKAQLESQASQILQDQQKEQREQREKVYAEFTQAANAFAVETSKIITDCKDGKCSPRWNDWYDARAEYQGAINHVWVFGSEAAVAQGKQVSSTLPASLWDPDSDELRLHFESARFKIAYQGFQSVMCRELPAQPRSGC</sequence>
<protein>
    <submittedName>
        <fullName evidence="3">Uncharacterized protein</fullName>
    </submittedName>
</protein>
<keyword evidence="4" id="KW-1185">Reference proteome</keyword>
<comment type="caution">
    <text evidence="3">The sequence shown here is derived from an EMBL/GenBank/DDBJ whole genome shotgun (WGS) entry which is preliminary data.</text>
</comment>
<feature type="transmembrane region" description="Helical" evidence="2">
    <location>
        <begin position="56"/>
        <end position="76"/>
    </location>
</feature>
<evidence type="ECO:0000313" key="3">
    <source>
        <dbReference type="EMBL" id="MEU2272021.1"/>
    </source>
</evidence>